<evidence type="ECO:0000259" key="2">
    <source>
        <dbReference type="Pfam" id="PF03364"/>
    </source>
</evidence>
<dbReference type="Gene3D" id="3.30.530.20">
    <property type="match status" value="1"/>
</dbReference>
<organism evidence="3 4">
    <name type="scientific">Enhygromyxa salina</name>
    <dbReference type="NCBI Taxonomy" id="215803"/>
    <lineage>
        <taxon>Bacteria</taxon>
        <taxon>Pseudomonadati</taxon>
        <taxon>Myxococcota</taxon>
        <taxon>Polyangia</taxon>
        <taxon>Nannocystales</taxon>
        <taxon>Nannocystaceae</taxon>
        <taxon>Enhygromyxa</taxon>
    </lineage>
</organism>
<sequence length="345" mass="38044">MHRFERSLTVPLARAELFAWHARPGAFERLAPTWERMSIVARRGTIEDGDRLHFRVHQGPLHVNWVARHCEFEAGRQFVDVAERSPFASWRHVHRFDDAPGGGSTLRDQVELRLPLHRLSWPLAGAAVEAMLERMFRQRHLRTAIDLRRHARVRGRAPKSLRITGTRGLLAEQLAAFWTTGGNELREAGGAEATVHIGGASEALARACEARSATLPAVIVIVASSTREAAAALTQVRGAGRRVVTLQTGVVVSARHPLVRGARRRLEQHVASSGFIDLDDLVGLIHRAVFDETFEGPHDAVAAADRGERGVELDFPTLGQSLAHQLGRLDERALARALEAFAALD</sequence>
<evidence type="ECO:0000313" key="3">
    <source>
        <dbReference type="EMBL" id="PRP96573.1"/>
    </source>
</evidence>
<dbReference type="AlphaFoldDB" id="A0A2S9XUQ2"/>
<dbReference type="InterPro" id="IPR005031">
    <property type="entry name" value="COQ10_START"/>
</dbReference>
<dbReference type="EMBL" id="PVNK01000165">
    <property type="protein sequence ID" value="PRP96573.1"/>
    <property type="molecule type" value="Genomic_DNA"/>
</dbReference>
<evidence type="ECO:0000256" key="1">
    <source>
        <dbReference type="ARBA" id="ARBA00008918"/>
    </source>
</evidence>
<dbReference type="Pfam" id="PF03364">
    <property type="entry name" value="Polyketide_cyc"/>
    <property type="match status" value="1"/>
</dbReference>
<keyword evidence="4" id="KW-1185">Reference proteome</keyword>
<dbReference type="OrthoDB" id="5292533at2"/>
<dbReference type="CDD" id="cd07820">
    <property type="entry name" value="SRPBCC_3"/>
    <property type="match status" value="1"/>
</dbReference>
<comment type="caution">
    <text evidence="3">The sequence shown here is derived from an EMBL/GenBank/DDBJ whole genome shotgun (WGS) entry which is preliminary data.</text>
</comment>
<protein>
    <recommendedName>
        <fullName evidence="2">Coenzyme Q-binding protein COQ10 START domain-containing protein</fullName>
    </recommendedName>
</protein>
<feature type="domain" description="Coenzyme Q-binding protein COQ10 START" evidence="2">
    <location>
        <begin position="11"/>
        <end position="136"/>
    </location>
</feature>
<comment type="similarity">
    <text evidence="1">Belongs to the ribosome association toxin RatA family.</text>
</comment>
<dbReference type="InterPro" id="IPR023393">
    <property type="entry name" value="START-like_dom_sf"/>
</dbReference>
<dbReference type="Proteomes" id="UP000237968">
    <property type="component" value="Unassembled WGS sequence"/>
</dbReference>
<name>A0A2S9XUQ2_9BACT</name>
<dbReference type="RefSeq" id="WP_146155840.1">
    <property type="nucleotide sequence ID" value="NZ_PVNK01000165.1"/>
</dbReference>
<dbReference type="SUPFAM" id="SSF55961">
    <property type="entry name" value="Bet v1-like"/>
    <property type="match status" value="1"/>
</dbReference>
<proteinExistence type="inferred from homology"/>
<gene>
    <name evidence="3" type="ORF">ENSA5_36490</name>
</gene>
<evidence type="ECO:0000313" key="4">
    <source>
        <dbReference type="Proteomes" id="UP000237968"/>
    </source>
</evidence>
<accession>A0A2S9XUQ2</accession>
<reference evidence="3 4" key="1">
    <citation type="submission" date="2018-03" db="EMBL/GenBank/DDBJ databases">
        <title>Draft Genome Sequences of the Obligatory Marine Myxobacteria Enhygromyxa salina SWB005.</title>
        <authorList>
            <person name="Poehlein A."/>
            <person name="Moghaddam J.A."/>
            <person name="Harms H."/>
            <person name="Alanjari M."/>
            <person name="Koenig G.M."/>
            <person name="Daniel R."/>
            <person name="Schaeberle T.F."/>
        </authorList>
    </citation>
    <scope>NUCLEOTIDE SEQUENCE [LARGE SCALE GENOMIC DNA]</scope>
    <source>
        <strain evidence="3 4">SWB005</strain>
    </source>
</reference>